<evidence type="ECO:0000313" key="1">
    <source>
        <dbReference type="Proteomes" id="UP000095286"/>
    </source>
</evidence>
<organism evidence="1 2">
    <name type="scientific">Rhabditophanes sp. KR3021</name>
    <dbReference type="NCBI Taxonomy" id="114890"/>
    <lineage>
        <taxon>Eukaryota</taxon>
        <taxon>Metazoa</taxon>
        <taxon>Ecdysozoa</taxon>
        <taxon>Nematoda</taxon>
        <taxon>Chromadorea</taxon>
        <taxon>Rhabditida</taxon>
        <taxon>Tylenchina</taxon>
        <taxon>Panagrolaimomorpha</taxon>
        <taxon>Strongyloidoidea</taxon>
        <taxon>Alloionematidae</taxon>
        <taxon>Rhabditophanes</taxon>
    </lineage>
</organism>
<dbReference type="Proteomes" id="UP000095286">
    <property type="component" value="Unplaced"/>
</dbReference>
<accession>A0AC35TMW8</accession>
<name>A0AC35TMW8_9BILA</name>
<dbReference type="WBParaSite" id="RSKR_0000253100.1">
    <property type="protein sequence ID" value="RSKR_0000253100.1"/>
    <property type="gene ID" value="RSKR_0000253100"/>
</dbReference>
<evidence type="ECO:0000313" key="2">
    <source>
        <dbReference type="WBParaSite" id="RSKR_0000253100.1"/>
    </source>
</evidence>
<protein>
    <submittedName>
        <fullName evidence="2">P-loop containing nucleoside triphosphate hydrolase protein</fullName>
    </submittedName>
</protein>
<reference evidence="2" key="1">
    <citation type="submission" date="2016-11" db="UniProtKB">
        <authorList>
            <consortium name="WormBaseParasite"/>
        </authorList>
    </citation>
    <scope>IDENTIFICATION</scope>
    <source>
        <strain evidence="2">KR3021</strain>
    </source>
</reference>
<sequence length="951" mass="104970">MVGSIRLGQNITQISAIVSAKLAGGEIFDVIEREPEIDCCSSVGEQPRHFQGNIAFSNVTFRYPSRPTQQILNEISFEVKANTQVALVGSSGSGKSTVMTLLMKYYNVESGSITLDGKPIQDLNIKWLRQMIAIVPQGSVLFTASIRDNIKIGKIDATDEEVIEACKTAHAHDFIMKLPYQYDTMVGEGGISLSGGQAQRVQIAKAVIRSSRILLLDEATSALDSESESIVQKALDAASKGRTTIAIAHRLSTIRNYDNIVVFKEGDIIEIGNHDELMKNKGYYHSLILAQQTQERNVDNGCDEKSLASTKTEYNERSIDGAIEESEEDDAQISRERLSKRLGRSMVSVKSIDDEEDENVRDSMHDIGASEATIMDIIKFGKRDFKIAAFGLIFVIGRGLTWPVFSIIYGNLFKTLSNPDNSEDANKLSIIFICSAFAVLGICSMIFTIAAGTMFGISGERMTKRLRVAVYKNILSQDASYFDSGKHSVSTLSNRLASDAPNVQAAIDMRLAEVLQGVVSLIAGLIISFVYGWRMAFVGIGTALTLLVVNVSTSNLLKRRAMEDSHTAERASQIALESIENVKTIQDMTFHDDVMHMFHKASEEPMRRAIIRGYLQAFSYSFSLAFVSFNFAVSYSIGTILIVNNYVTPYVVFQVIEALNMASMSLMNAASYFPEYVRARCSAGLLFKMISEKSSIDNFGKGGNTKKIHGNIQIESAHFAYPHMPRQKVLKNLSINVDFGQTLALCGPSGSGKSTTIQLLERYYDLSVGEVLIDNINIKHYNVNHLRKAISIVSQQPILFNLTVKQNICYGSCGMSDDEVVEAARNANIADFIETLPQKYNTYIGPRGRNLSLGQAQRLSIARAIIRQPRILLLDEPSASLDAASEKVVQEALDKASRGRTCVVIAHRLKTIEKADCIGVIADGRVQEMGEHHQLLDHKGIYYNLAKQQTL</sequence>
<proteinExistence type="predicted"/>